<sequence length="199" mass="21969">MGISIAGLCVFGFAVGAGVSGVLRLHLPIGVGIAAFIALFTLWQQNSIINKKAVIKAYQKGAMDMFKTIPVEEQTLFCAQMSQKHYSQSVYQESQTPFPTKVIIGPEYWVYRNAVTSFFVKSSHIARAYLRQTNARVTYEKASSNVKKNVAIGVELVVEYREGSEASKSSEIAMYFDNNGQAAPVLSLIQKHCPHIVIK</sequence>
<reference evidence="2" key="1">
    <citation type="submission" date="2019-08" db="EMBL/GenBank/DDBJ databases">
        <authorList>
            <person name="Kucharzyk K."/>
            <person name="Murdoch R.W."/>
            <person name="Higgins S."/>
            <person name="Loffler F."/>
        </authorList>
    </citation>
    <scope>NUCLEOTIDE SEQUENCE</scope>
</reference>
<dbReference type="EMBL" id="VSSQ01066202">
    <property type="protein sequence ID" value="MPN18787.1"/>
    <property type="molecule type" value="Genomic_DNA"/>
</dbReference>
<evidence type="ECO:0000256" key="1">
    <source>
        <dbReference type="SAM" id="Phobius"/>
    </source>
</evidence>
<keyword evidence="1" id="KW-0472">Membrane</keyword>
<gene>
    <name evidence="2" type="ORF">SDC9_166150</name>
</gene>
<organism evidence="2">
    <name type="scientific">bioreactor metagenome</name>
    <dbReference type="NCBI Taxonomy" id="1076179"/>
    <lineage>
        <taxon>unclassified sequences</taxon>
        <taxon>metagenomes</taxon>
        <taxon>ecological metagenomes</taxon>
    </lineage>
</organism>
<keyword evidence="1" id="KW-1133">Transmembrane helix</keyword>
<dbReference type="AlphaFoldDB" id="A0A645FWE5"/>
<accession>A0A645FWE5</accession>
<keyword evidence="1" id="KW-0812">Transmembrane</keyword>
<feature type="transmembrane region" description="Helical" evidence="1">
    <location>
        <begin position="26"/>
        <end position="43"/>
    </location>
</feature>
<name>A0A645FWE5_9ZZZZ</name>
<comment type="caution">
    <text evidence="2">The sequence shown here is derived from an EMBL/GenBank/DDBJ whole genome shotgun (WGS) entry which is preliminary data.</text>
</comment>
<protein>
    <submittedName>
        <fullName evidence="2">Uncharacterized protein</fullName>
    </submittedName>
</protein>
<evidence type="ECO:0000313" key="2">
    <source>
        <dbReference type="EMBL" id="MPN18787.1"/>
    </source>
</evidence>
<proteinExistence type="predicted"/>